<reference evidence="2 3" key="1">
    <citation type="submission" date="2019-01" db="EMBL/GenBank/DDBJ databases">
        <title>Insights into ecological role of a new deltaproteobacterial order Candidatus Sinidesulfobacterales (Sva0485) by metagenomics and metatranscriptomics.</title>
        <authorList>
            <person name="Tan S."/>
            <person name="Liu J."/>
            <person name="Fang Y."/>
            <person name="Hedlund B.P."/>
            <person name="Lian Z.H."/>
            <person name="Huang L.Y."/>
            <person name="Li J.T."/>
            <person name="Huang L.N."/>
            <person name="Li W.J."/>
            <person name="Jiang H.C."/>
            <person name="Dong H.L."/>
            <person name="Shu W.S."/>
        </authorList>
    </citation>
    <scope>NUCLEOTIDE SEQUENCE [LARGE SCALE GENOMIC DNA]</scope>
    <source>
        <strain evidence="2">AP3</strain>
    </source>
</reference>
<dbReference type="Proteomes" id="UP000320813">
    <property type="component" value="Unassembled WGS sequence"/>
</dbReference>
<sequence>MIPPNQNKVDDLIQLDLGYIPDISVEDYRLTINGFVDNPVILTYADIVNIGNDKVIDDFHCVTGWTKESAEWKGVLSKKIIAEVKPHKYAKHVLIASYDGYTTNVGIDFLLKDNSILAIKYGGEVLTPEHGFPVRLVIPGKYAYKSAKWVKAVTFLDKEELGYWEQRGYSNSADPFKEERYASER</sequence>
<feature type="domain" description="Oxidoreductase molybdopterin-binding" evidence="1">
    <location>
        <begin position="19"/>
        <end position="164"/>
    </location>
</feature>
<dbReference type="Gene3D" id="3.90.420.10">
    <property type="entry name" value="Oxidoreductase, molybdopterin-binding domain"/>
    <property type="match status" value="1"/>
</dbReference>
<evidence type="ECO:0000259" key="1">
    <source>
        <dbReference type="Pfam" id="PF00174"/>
    </source>
</evidence>
<organism evidence="2 3">
    <name type="scientific">Candidatus Acidulodesulfobacterium ferriphilum</name>
    <dbReference type="NCBI Taxonomy" id="2597223"/>
    <lineage>
        <taxon>Bacteria</taxon>
        <taxon>Deltaproteobacteria</taxon>
        <taxon>Candidatus Acidulodesulfobacterales</taxon>
        <taxon>Candidatus Acidulodesulfobacterium</taxon>
    </lineage>
</organism>
<dbReference type="SUPFAM" id="SSF56524">
    <property type="entry name" value="Oxidoreductase molybdopterin-binding domain"/>
    <property type="match status" value="1"/>
</dbReference>
<dbReference type="GO" id="GO:0016491">
    <property type="term" value="F:oxidoreductase activity"/>
    <property type="evidence" value="ECO:0007669"/>
    <property type="project" value="InterPro"/>
</dbReference>
<comment type="caution">
    <text evidence="2">The sequence shown here is derived from an EMBL/GenBank/DDBJ whole genome shotgun (WGS) entry which is preliminary data.</text>
</comment>
<dbReference type="AlphaFoldDB" id="A0A519BDU1"/>
<accession>A0A519BDU1</accession>
<dbReference type="PANTHER" id="PTHR43032:SF4">
    <property type="entry name" value="OXIDOREDUCTASE MOLYBDOPTERIN-BINDING DOMAIN-CONTAINING PROTEIN"/>
    <property type="match status" value="1"/>
</dbReference>
<dbReference type="InterPro" id="IPR000572">
    <property type="entry name" value="OxRdtase_Mopterin-bd_dom"/>
</dbReference>
<evidence type="ECO:0000313" key="3">
    <source>
        <dbReference type="Proteomes" id="UP000320813"/>
    </source>
</evidence>
<dbReference type="InterPro" id="IPR036374">
    <property type="entry name" value="OxRdtase_Mopterin-bd_sf"/>
</dbReference>
<evidence type="ECO:0000313" key="2">
    <source>
        <dbReference type="EMBL" id="RZD15418.1"/>
    </source>
</evidence>
<dbReference type="Pfam" id="PF00174">
    <property type="entry name" value="Oxidored_molyb"/>
    <property type="match status" value="1"/>
</dbReference>
<proteinExistence type="predicted"/>
<protein>
    <submittedName>
        <fullName evidence="2">Sulfite oxidase-like oxidoreductase</fullName>
    </submittedName>
</protein>
<gene>
    <name evidence="2" type="ORF">EVJ47_03865</name>
</gene>
<dbReference type="EMBL" id="SGBD01000001">
    <property type="protein sequence ID" value="RZD15418.1"/>
    <property type="molecule type" value="Genomic_DNA"/>
</dbReference>
<dbReference type="PANTHER" id="PTHR43032">
    <property type="entry name" value="PROTEIN-METHIONINE-SULFOXIDE REDUCTASE"/>
    <property type="match status" value="1"/>
</dbReference>
<dbReference type="PRINTS" id="PR00407">
    <property type="entry name" value="EUMOPTERIN"/>
</dbReference>
<name>A0A519BDU1_9DELT</name>
<dbReference type="InterPro" id="IPR008335">
    <property type="entry name" value="Mopterin_OxRdtase_euk"/>
</dbReference>